<comment type="caution">
    <text evidence="1">The sequence shown here is derived from an EMBL/GenBank/DDBJ whole genome shotgun (WGS) entry which is preliminary data.</text>
</comment>
<accession>A0A1J5QJD6</accession>
<proteinExistence type="predicted"/>
<sequence length="72" mass="7916">MIRPQWEWAFDGGDGVELDRPVSPAFANQYDAEEWIGEVWRDLSAQGVRSARLLNGGVQAAPVLAVPPVEHS</sequence>
<reference evidence="1" key="1">
    <citation type="submission" date="2016-10" db="EMBL/GenBank/DDBJ databases">
        <title>Sequence of Gallionella enrichment culture.</title>
        <authorList>
            <person name="Poehlein A."/>
            <person name="Muehling M."/>
            <person name="Daniel R."/>
        </authorList>
    </citation>
    <scope>NUCLEOTIDE SEQUENCE</scope>
</reference>
<organism evidence="1">
    <name type="scientific">mine drainage metagenome</name>
    <dbReference type="NCBI Taxonomy" id="410659"/>
    <lineage>
        <taxon>unclassified sequences</taxon>
        <taxon>metagenomes</taxon>
        <taxon>ecological metagenomes</taxon>
    </lineage>
</organism>
<protein>
    <submittedName>
        <fullName evidence="1">Uncharacterized protein</fullName>
    </submittedName>
</protein>
<gene>
    <name evidence="1" type="ORF">GALL_348020</name>
</gene>
<evidence type="ECO:0000313" key="1">
    <source>
        <dbReference type="EMBL" id="OIQ83394.1"/>
    </source>
</evidence>
<name>A0A1J5QJD6_9ZZZZ</name>
<dbReference type="AlphaFoldDB" id="A0A1J5QJD6"/>
<dbReference type="EMBL" id="MLJW01000707">
    <property type="protein sequence ID" value="OIQ83394.1"/>
    <property type="molecule type" value="Genomic_DNA"/>
</dbReference>